<accession>A0ABT6S266</accession>
<feature type="transmembrane region" description="Helical" evidence="9">
    <location>
        <begin position="52"/>
        <end position="69"/>
    </location>
</feature>
<dbReference type="Proteomes" id="UP001224661">
    <property type="component" value="Unassembled WGS sequence"/>
</dbReference>
<organism evidence="11 12">
    <name type="scientific">Streptomyces solicavernae</name>
    <dbReference type="NCBI Taxonomy" id="3043614"/>
    <lineage>
        <taxon>Bacteria</taxon>
        <taxon>Bacillati</taxon>
        <taxon>Actinomycetota</taxon>
        <taxon>Actinomycetes</taxon>
        <taxon>Kitasatosporales</taxon>
        <taxon>Streptomycetaceae</taxon>
        <taxon>Streptomyces</taxon>
    </lineage>
</organism>
<feature type="transmembrane region" description="Helical" evidence="9">
    <location>
        <begin position="408"/>
        <end position="429"/>
    </location>
</feature>
<dbReference type="Gene3D" id="1.20.1720.10">
    <property type="entry name" value="Multidrug resistance protein D"/>
    <property type="match status" value="1"/>
</dbReference>
<evidence type="ECO:0000256" key="1">
    <source>
        <dbReference type="ARBA" id="ARBA00004651"/>
    </source>
</evidence>
<keyword evidence="12" id="KW-1185">Reference proteome</keyword>
<keyword evidence="6 9" id="KW-0472">Membrane</keyword>
<dbReference type="Gene3D" id="1.20.1250.20">
    <property type="entry name" value="MFS general substrate transporter like domains"/>
    <property type="match status" value="1"/>
</dbReference>
<feature type="transmembrane region" description="Helical" evidence="9">
    <location>
        <begin position="335"/>
        <end position="354"/>
    </location>
</feature>
<gene>
    <name evidence="11" type="ORF">QIS99_32045</name>
</gene>
<evidence type="ECO:0000313" key="12">
    <source>
        <dbReference type="Proteomes" id="UP001224661"/>
    </source>
</evidence>
<dbReference type="InterPro" id="IPR011701">
    <property type="entry name" value="MFS"/>
</dbReference>
<dbReference type="InterPro" id="IPR005829">
    <property type="entry name" value="Sugar_transporter_CS"/>
</dbReference>
<proteinExistence type="predicted"/>
<dbReference type="Pfam" id="PF07690">
    <property type="entry name" value="MFS_1"/>
    <property type="match status" value="1"/>
</dbReference>
<dbReference type="InterPro" id="IPR004638">
    <property type="entry name" value="EmrB-like"/>
</dbReference>
<feature type="transmembrane region" description="Helical" evidence="9">
    <location>
        <begin position="271"/>
        <end position="294"/>
    </location>
</feature>
<dbReference type="InterPro" id="IPR020846">
    <property type="entry name" value="MFS_dom"/>
</dbReference>
<feature type="transmembrane region" description="Helical" evidence="9">
    <location>
        <begin position="457"/>
        <end position="479"/>
    </location>
</feature>
<dbReference type="PANTHER" id="PTHR42718:SF46">
    <property type="entry name" value="BLR6921 PROTEIN"/>
    <property type="match status" value="1"/>
</dbReference>
<evidence type="ECO:0000256" key="4">
    <source>
        <dbReference type="ARBA" id="ARBA00022692"/>
    </source>
</evidence>
<feature type="transmembrane region" description="Helical" evidence="9">
    <location>
        <begin position="142"/>
        <end position="161"/>
    </location>
</feature>
<comment type="subcellular location">
    <subcellularLocation>
        <location evidence="1">Cell membrane</location>
        <topology evidence="1">Multi-pass membrane protein</topology>
    </subcellularLocation>
</comment>
<feature type="compositionally biased region" description="Basic residues" evidence="8">
    <location>
        <begin position="479"/>
        <end position="500"/>
    </location>
</feature>
<evidence type="ECO:0000256" key="2">
    <source>
        <dbReference type="ARBA" id="ARBA00022448"/>
    </source>
</evidence>
<evidence type="ECO:0000256" key="3">
    <source>
        <dbReference type="ARBA" id="ARBA00022475"/>
    </source>
</evidence>
<evidence type="ECO:0000256" key="9">
    <source>
        <dbReference type="SAM" id="Phobius"/>
    </source>
</evidence>
<dbReference type="SUPFAM" id="SSF103473">
    <property type="entry name" value="MFS general substrate transporter"/>
    <property type="match status" value="1"/>
</dbReference>
<feature type="transmembrane region" description="Helical" evidence="9">
    <location>
        <begin position="232"/>
        <end position="250"/>
    </location>
</feature>
<protein>
    <submittedName>
        <fullName evidence="11">MFS transporter</fullName>
    </submittedName>
</protein>
<dbReference type="CDD" id="cd17321">
    <property type="entry name" value="MFS_MMR_MDR_like"/>
    <property type="match status" value="1"/>
</dbReference>
<dbReference type="PROSITE" id="PS00216">
    <property type="entry name" value="SUGAR_TRANSPORT_1"/>
    <property type="match status" value="1"/>
</dbReference>
<evidence type="ECO:0000256" key="6">
    <source>
        <dbReference type="ARBA" id="ARBA00023136"/>
    </source>
</evidence>
<feature type="transmembrane region" description="Helical" evidence="9">
    <location>
        <begin position="110"/>
        <end position="130"/>
    </location>
</feature>
<sequence length="522" mass="55336">MPTTAHPDPRRWKALVFIGLAQLMVVLDGTIVNVALPSVQHDLGMTDSNRQWVITAYALAYGGLLLLGGRVADLWGRKRTFLTGLTGFALASTVGGSAQSELMMFGGRALQGVFGALLVPSALSLLAVMFTDPKERAKAFGIYGAIAGGGGAVGLILGGFLTEYFDWRWTFFVNVPIAVMAALGAYAVIREPTGSRNRSPLDIPGVLLSTLGLGTLVYGFTRTESTGWTETTTLATFAVATVLLLTFVLVEARVGSPLLPLRVLKERNRAGAYVSLGLAFIALFATFLFVTYYLQIVKGFTPLQTGLAFLPASGGMVIGSMQIGARLMLRTAPRLLMAPGFLLAAAGMLLLTRLTPDSSYVLLILPAQLMLGTGLGTALMPGISLATHQVEPRHAGVASAMVTTSQQVGGAVGTTLLNSIAAAATAAYLTAHTAGSGGARHLQEQALVHGYTRAFRWAAAALVVSALITTVCVTTMGRARGRHRRTRHRPDHDHRPRHRKGDPTAPAPPQDPVRVPQYAREE</sequence>
<feature type="transmembrane region" description="Helical" evidence="9">
    <location>
        <begin position="167"/>
        <end position="189"/>
    </location>
</feature>
<name>A0ABT6S266_9ACTN</name>
<evidence type="ECO:0000256" key="8">
    <source>
        <dbReference type="SAM" id="MobiDB-lite"/>
    </source>
</evidence>
<evidence type="ECO:0000256" key="5">
    <source>
        <dbReference type="ARBA" id="ARBA00022989"/>
    </source>
</evidence>
<dbReference type="PROSITE" id="PS50850">
    <property type="entry name" value="MFS"/>
    <property type="match status" value="1"/>
</dbReference>
<feature type="domain" description="Major facilitator superfamily (MFS) profile" evidence="10">
    <location>
        <begin position="14"/>
        <end position="477"/>
    </location>
</feature>
<dbReference type="EMBL" id="JASCIR010000083">
    <property type="protein sequence ID" value="MDI3390786.1"/>
    <property type="molecule type" value="Genomic_DNA"/>
</dbReference>
<comment type="caution">
    <text evidence="11">The sequence shown here is derived from an EMBL/GenBank/DDBJ whole genome shotgun (WGS) entry which is preliminary data.</text>
</comment>
<reference evidence="11 12" key="1">
    <citation type="submission" date="2023-05" db="EMBL/GenBank/DDBJ databases">
        <title>Draft genome sequence of Streptomyces sp. B-S-A8 isolated from a cave soil in Thailand.</title>
        <authorList>
            <person name="Chamroensaksri N."/>
            <person name="Muangham S."/>
        </authorList>
    </citation>
    <scope>NUCLEOTIDE SEQUENCE [LARGE SCALE GENOMIC DNA]</scope>
    <source>
        <strain evidence="11 12">B-S-A8</strain>
    </source>
</reference>
<keyword evidence="2" id="KW-0813">Transport</keyword>
<evidence type="ECO:0000259" key="10">
    <source>
        <dbReference type="PROSITE" id="PS50850"/>
    </source>
</evidence>
<feature type="transmembrane region" description="Helical" evidence="9">
    <location>
        <begin position="81"/>
        <end position="98"/>
    </location>
</feature>
<evidence type="ECO:0000256" key="7">
    <source>
        <dbReference type="ARBA" id="ARBA00023251"/>
    </source>
</evidence>
<keyword evidence="5 9" id="KW-1133">Transmembrane helix</keyword>
<dbReference type="NCBIfam" id="TIGR00711">
    <property type="entry name" value="efflux_EmrB"/>
    <property type="match status" value="1"/>
</dbReference>
<feature type="region of interest" description="Disordered" evidence="8">
    <location>
        <begin position="479"/>
        <end position="522"/>
    </location>
</feature>
<feature type="transmembrane region" description="Helical" evidence="9">
    <location>
        <begin position="306"/>
        <end position="323"/>
    </location>
</feature>
<keyword evidence="4 9" id="KW-0812">Transmembrane</keyword>
<feature type="transmembrane region" description="Helical" evidence="9">
    <location>
        <begin position="201"/>
        <end position="220"/>
    </location>
</feature>
<keyword evidence="3" id="KW-1003">Cell membrane</keyword>
<feature type="transmembrane region" description="Helical" evidence="9">
    <location>
        <begin position="360"/>
        <end position="387"/>
    </location>
</feature>
<feature type="transmembrane region" description="Helical" evidence="9">
    <location>
        <begin position="12"/>
        <end position="32"/>
    </location>
</feature>
<dbReference type="PANTHER" id="PTHR42718">
    <property type="entry name" value="MAJOR FACILITATOR SUPERFAMILY MULTIDRUG TRANSPORTER MFSC"/>
    <property type="match status" value="1"/>
</dbReference>
<evidence type="ECO:0000313" key="11">
    <source>
        <dbReference type="EMBL" id="MDI3390786.1"/>
    </source>
</evidence>
<dbReference type="RefSeq" id="WP_282517272.1">
    <property type="nucleotide sequence ID" value="NZ_JASCIR010000083.1"/>
</dbReference>
<dbReference type="InterPro" id="IPR036259">
    <property type="entry name" value="MFS_trans_sf"/>
</dbReference>
<keyword evidence="7" id="KW-0046">Antibiotic resistance</keyword>